<accession>A0A401QCK8</accession>
<evidence type="ECO:0000313" key="5">
    <source>
        <dbReference type="EMBL" id="GCB83114.1"/>
    </source>
</evidence>
<dbReference type="Proteomes" id="UP000288216">
    <property type="component" value="Unassembled WGS sequence"/>
</dbReference>
<evidence type="ECO:0000256" key="2">
    <source>
        <dbReference type="ARBA" id="ARBA00001933"/>
    </source>
</evidence>
<organism evidence="5 6">
    <name type="scientific">Scyliorhinus torazame</name>
    <name type="common">Cloudy catshark</name>
    <name type="synonym">Catulus torazame</name>
    <dbReference type="NCBI Taxonomy" id="75743"/>
    <lineage>
        <taxon>Eukaryota</taxon>
        <taxon>Metazoa</taxon>
        <taxon>Chordata</taxon>
        <taxon>Craniata</taxon>
        <taxon>Vertebrata</taxon>
        <taxon>Chondrichthyes</taxon>
        <taxon>Elasmobranchii</taxon>
        <taxon>Galeomorphii</taxon>
        <taxon>Galeoidea</taxon>
        <taxon>Carcharhiniformes</taxon>
        <taxon>Scyliorhinidae</taxon>
        <taxon>Scyliorhinus</taxon>
    </lineage>
</organism>
<dbReference type="InterPro" id="IPR039429">
    <property type="entry name" value="SHMT-like_dom"/>
</dbReference>
<dbReference type="InterPro" id="IPR015424">
    <property type="entry name" value="PyrdxlP-dep_Trfase"/>
</dbReference>
<gene>
    <name evidence="5" type="ORF">scyTo_0023815</name>
</gene>
<feature type="non-terminal residue" evidence="5">
    <location>
        <position position="89"/>
    </location>
</feature>
<dbReference type="Gene3D" id="3.90.1150.10">
    <property type="entry name" value="Aspartate Aminotransferase, domain 1"/>
    <property type="match status" value="1"/>
</dbReference>
<feature type="domain" description="Serine hydroxymethyltransferase-like" evidence="4">
    <location>
        <begin position="9"/>
        <end position="89"/>
    </location>
</feature>
<dbReference type="InterPro" id="IPR049943">
    <property type="entry name" value="Ser_HO-MeTrfase-like"/>
</dbReference>
<dbReference type="PANTHER" id="PTHR11680:SF59">
    <property type="entry name" value="SERINE HYDROXYMETHYLTRANSFERASE, CYTOSOLIC"/>
    <property type="match status" value="1"/>
</dbReference>
<comment type="catalytic activity">
    <reaction evidence="1">
        <text>(6R)-5,10-methylene-5,6,7,8-tetrahydrofolate + glycine + H2O = (6S)-5,6,7,8-tetrahydrofolate + L-serine</text>
        <dbReference type="Rhea" id="RHEA:15481"/>
        <dbReference type="ChEBI" id="CHEBI:15377"/>
        <dbReference type="ChEBI" id="CHEBI:15636"/>
        <dbReference type="ChEBI" id="CHEBI:33384"/>
        <dbReference type="ChEBI" id="CHEBI:57305"/>
        <dbReference type="ChEBI" id="CHEBI:57453"/>
        <dbReference type="EC" id="2.1.2.1"/>
    </reaction>
</comment>
<dbReference type="GO" id="GO:0030170">
    <property type="term" value="F:pyridoxal phosphate binding"/>
    <property type="evidence" value="ECO:0007669"/>
    <property type="project" value="TreeGrafter"/>
</dbReference>
<dbReference type="SUPFAM" id="SSF53383">
    <property type="entry name" value="PLP-dependent transferases"/>
    <property type="match status" value="1"/>
</dbReference>
<name>A0A401QCK8_SCYTO</name>
<proteinExistence type="predicted"/>
<dbReference type="Pfam" id="PF00464">
    <property type="entry name" value="SHMT"/>
    <property type="match status" value="1"/>
</dbReference>
<comment type="cofactor">
    <cofactor evidence="2">
        <name>pyridoxal 5'-phosphate</name>
        <dbReference type="ChEBI" id="CHEBI:597326"/>
    </cofactor>
</comment>
<dbReference type="InterPro" id="IPR015422">
    <property type="entry name" value="PyrdxlP-dep_Trfase_small"/>
</dbReference>
<keyword evidence="6" id="KW-1185">Reference proteome</keyword>
<sequence>MSVPVSLWTGVAVTLKQAMTPEFKLYQKQVVANCKALSTALVDFGYKIVTGGSDNHLILVDLRKQDTDGGRAEKVLEKCAIACNKNTCP</sequence>
<comment type="caution">
    <text evidence="5">The sequence shown here is derived from an EMBL/GenBank/DDBJ whole genome shotgun (WGS) entry which is preliminary data.</text>
</comment>
<evidence type="ECO:0000313" key="6">
    <source>
        <dbReference type="Proteomes" id="UP000288216"/>
    </source>
</evidence>
<dbReference type="EMBL" id="BFAA01034280">
    <property type="protein sequence ID" value="GCB83114.1"/>
    <property type="molecule type" value="Genomic_DNA"/>
</dbReference>
<dbReference type="GO" id="GO:0004372">
    <property type="term" value="F:glycine hydroxymethyltransferase activity"/>
    <property type="evidence" value="ECO:0007669"/>
    <property type="project" value="UniProtKB-EC"/>
</dbReference>
<dbReference type="STRING" id="75743.A0A401QCK8"/>
<dbReference type="GO" id="GO:0005634">
    <property type="term" value="C:nucleus"/>
    <property type="evidence" value="ECO:0007669"/>
    <property type="project" value="TreeGrafter"/>
</dbReference>
<evidence type="ECO:0000256" key="1">
    <source>
        <dbReference type="ARBA" id="ARBA00001528"/>
    </source>
</evidence>
<evidence type="ECO:0000256" key="3">
    <source>
        <dbReference type="ARBA" id="ARBA00022898"/>
    </source>
</evidence>
<dbReference type="GO" id="GO:0046653">
    <property type="term" value="P:tetrahydrofolate metabolic process"/>
    <property type="evidence" value="ECO:0007669"/>
    <property type="project" value="TreeGrafter"/>
</dbReference>
<dbReference type="PANTHER" id="PTHR11680">
    <property type="entry name" value="SERINE HYDROXYMETHYLTRANSFERASE"/>
    <property type="match status" value="1"/>
</dbReference>
<keyword evidence="3" id="KW-0663">Pyridoxal phosphate</keyword>
<dbReference type="GO" id="GO:0005739">
    <property type="term" value="C:mitochondrion"/>
    <property type="evidence" value="ECO:0007669"/>
    <property type="project" value="TreeGrafter"/>
</dbReference>
<dbReference type="AlphaFoldDB" id="A0A401QCK8"/>
<dbReference type="OrthoDB" id="10265628at2759"/>
<dbReference type="GO" id="GO:0019264">
    <property type="term" value="P:glycine biosynthetic process from serine"/>
    <property type="evidence" value="ECO:0007669"/>
    <property type="project" value="TreeGrafter"/>
</dbReference>
<protein>
    <recommendedName>
        <fullName evidence="4">Serine hydroxymethyltransferase-like domain-containing protein</fullName>
    </recommendedName>
</protein>
<reference evidence="5 6" key="1">
    <citation type="journal article" date="2018" name="Nat. Ecol. Evol.">
        <title>Shark genomes provide insights into elasmobranch evolution and the origin of vertebrates.</title>
        <authorList>
            <person name="Hara Y"/>
            <person name="Yamaguchi K"/>
            <person name="Onimaru K"/>
            <person name="Kadota M"/>
            <person name="Koyanagi M"/>
            <person name="Keeley SD"/>
            <person name="Tatsumi K"/>
            <person name="Tanaka K"/>
            <person name="Motone F"/>
            <person name="Kageyama Y"/>
            <person name="Nozu R"/>
            <person name="Adachi N"/>
            <person name="Nishimura O"/>
            <person name="Nakagawa R"/>
            <person name="Tanegashima C"/>
            <person name="Kiyatake I"/>
            <person name="Matsumoto R"/>
            <person name="Murakumo K"/>
            <person name="Nishida K"/>
            <person name="Terakita A"/>
            <person name="Kuratani S"/>
            <person name="Sato K"/>
            <person name="Hyodo S Kuraku.S."/>
        </authorList>
    </citation>
    <scope>NUCLEOTIDE SEQUENCE [LARGE SCALE GENOMIC DNA]</scope>
</reference>
<evidence type="ECO:0000259" key="4">
    <source>
        <dbReference type="Pfam" id="PF00464"/>
    </source>
</evidence>